<proteinExistence type="predicted"/>
<dbReference type="Gene3D" id="2.120.10.70">
    <property type="entry name" value="Fucose-specific lectin"/>
    <property type="match status" value="1"/>
</dbReference>
<dbReference type="Pfam" id="PF00395">
    <property type="entry name" value="SLH"/>
    <property type="match status" value="3"/>
</dbReference>
<dbReference type="SUPFAM" id="SSF89372">
    <property type="entry name" value="Fucose-specific lectin"/>
    <property type="match status" value="1"/>
</dbReference>
<comment type="caution">
    <text evidence="3">The sequence shown here is derived from an EMBL/GenBank/DDBJ whole genome shotgun (WGS) entry which is preliminary data.</text>
</comment>
<dbReference type="InterPro" id="IPR051465">
    <property type="entry name" value="Cell_Envelope_Struct_Comp"/>
</dbReference>
<dbReference type="RefSeq" id="WP_116065024.1">
    <property type="nucleotide sequence ID" value="NZ_QRDZ01000040.1"/>
</dbReference>
<dbReference type="PANTHER" id="PTHR43308:SF5">
    <property type="entry name" value="S-LAYER PROTEIN _ PEPTIDOGLYCAN ENDO-BETA-N-ACETYLGLUCOSAMINIDASE"/>
    <property type="match status" value="1"/>
</dbReference>
<evidence type="ECO:0000256" key="1">
    <source>
        <dbReference type="SAM" id="MobiDB-lite"/>
    </source>
</evidence>
<dbReference type="Pfam" id="PF07550">
    <property type="entry name" value="Shr-like_HID"/>
    <property type="match status" value="1"/>
</dbReference>
<gene>
    <name evidence="3" type="ORF">DFP98_14064</name>
</gene>
<feature type="domain" description="SLH" evidence="2">
    <location>
        <begin position="1162"/>
        <end position="1225"/>
    </location>
</feature>
<feature type="domain" description="SLH" evidence="2">
    <location>
        <begin position="1233"/>
        <end position="1292"/>
    </location>
</feature>
<sequence>MFERGKKRVGALLLLSALLVSGGILGAIGGPVAGTAEAAPAALDWGEVGDPAITEKGSQTSIAVYDGAPYVMYLNEDGQAKLMKHGGSGWETVGNPVEADSWLDQPLMELDGSGTPYVAYMDGDNDGKATMKKFNGSGWETIGHAGFTAGAAYSMSVSVSVYGTPYLAYRDRDNGWKGTVMKHDGSDWVTVGPAGFSGPINGISVAADSSDHPYVVYQSTLSMNVMKYDGNQWVPLSSPGTSFGGGVLAIDNDIPYLIYKDNDENSRATVKRYDGNDWVAVGDAGFSPDQVDDLSLYFDRGTPYAAFKDWDNGGKATVMKYDGAEWITVGRAGLSAEPVSTLSLAVSDGIPYLSYREEDSDRIKVMSLYRASPELAGDTIDNDDGHDIEITFPDDAAWRSAVTAVKVDGVALAAGTEYEITEGKITISKGVLTPGIALISVSAENYVQAKTYQIVKDTSREWHSVGGLFSFGEADAGDHVSFSVDGGIPYAAYSDEAEGWKATVAKYQDGAWHPVGGAGFSDDEAYNVAVHVEEGIVYAAYFERVTNSISAVRVMKHENGSWEPIGSSLYEDYYASGALSVTVDNGIPYVAYPQTDGQIVVQKYIGGGWVPAIEDEDGPRYVNIGSLEIEDGVVYLGLHDNEFALVAKYEGGEWGFLGGMNPFEGYSSEIAFAIDGGVPYAVFSDRRLGGAATVVQYEALVDKWLLVGDANLSTGQAAIVGLSVDDGTPYAAFYDEGGPAIRRALSTLRDLTALHLSSGTLDRAFDPATTDYTASVASGVASITVTPTAQAGRKASVTVNGEPVPSGQVSRPIDLVAGSNTITVEVVAQNGAKKNYTIAVTRQSGGGSSGGGGSPGNGGGGGGGSVTPAQPDQTDADLAITINGNAAVAVATGKMTDQDGRTVLTATVNAAKLIERLKEAGDRPIIVIPVSLSADKVSVVLTGDAVKALAEKGAVLDIRTPNGSYRLPAAEVPIERLLAQFGAGTLPENVTVQADIVRSDGANVERLRKAAQAGGFSLVASPIDFEVTASSGGRTIRVTSFNSFVEREIPIPQGTEAGTVTTTVVLHEDGTIRSVPTKLEVRNGAAYAVIHSLTNSTYSLVSNPVAFEDVERHWAKGAVNGMGSRMVVGGVGDNQFGPNRDITRAEFAAMIVRALGLRPSADANVFKDVKESDWYGGTVQTAHAYRLISGFEDGTFRPNDKITREQAMTMIANAMKLTGLSERAQAFSAEERIRSYGDAGEISAWAIGGVAQTIEAGIVTGTNDGLLAPKELIRRAEVAVMIERLLQKSGLI</sequence>
<dbReference type="Proteomes" id="UP000256977">
    <property type="component" value="Unassembled WGS sequence"/>
</dbReference>
<feature type="region of interest" description="Disordered" evidence="1">
    <location>
        <begin position="843"/>
        <end position="872"/>
    </location>
</feature>
<dbReference type="Gene3D" id="2.60.40.10">
    <property type="entry name" value="Immunoglobulins"/>
    <property type="match status" value="1"/>
</dbReference>
<feature type="domain" description="SLH" evidence="2">
    <location>
        <begin position="1102"/>
        <end position="1161"/>
    </location>
</feature>
<keyword evidence="4" id="KW-1185">Reference proteome</keyword>
<dbReference type="EMBL" id="QRDZ01000040">
    <property type="protein sequence ID" value="RED56224.1"/>
    <property type="molecule type" value="Genomic_DNA"/>
</dbReference>
<reference evidence="3 4" key="1">
    <citation type="submission" date="2018-07" db="EMBL/GenBank/DDBJ databases">
        <title>Genomic Encyclopedia of Type Strains, Phase III (KMG-III): the genomes of soil and plant-associated and newly described type strains.</title>
        <authorList>
            <person name="Whitman W."/>
        </authorList>
    </citation>
    <scope>NUCLEOTIDE SEQUENCE [LARGE SCALE GENOMIC DNA]</scope>
    <source>
        <strain evidence="3 4">CECT 7287</strain>
    </source>
</reference>
<dbReference type="OrthoDB" id="900053at2"/>
<protein>
    <submittedName>
        <fullName evidence="3">Uncharacterized protein DUF1533</fullName>
    </submittedName>
</protein>
<organism evidence="3 4">
    <name type="scientific">Cohnella phaseoli</name>
    <dbReference type="NCBI Taxonomy" id="456490"/>
    <lineage>
        <taxon>Bacteria</taxon>
        <taxon>Bacillati</taxon>
        <taxon>Bacillota</taxon>
        <taxon>Bacilli</taxon>
        <taxon>Bacillales</taxon>
        <taxon>Paenibacillaceae</taxon>
        <taxon>Cohnella</taxon>
    </lineage>
</organism>
<evidence type="ECO:0000313" key="4">
    <source>
        <dbReference type="Proteomes" id="UP000256977"/>
    </source>
</evidence>
<evidence type="ECO:0000313" key="3">
    <source>
        <dbReference type="EMBL" id="RED56224.1"/>
    </source>
</evidence>
<evidence type="ECO:0000259" key="2">
    <source>
        <dbReference type="PROSITE" id="PS51272"/>
    </source>
</evidence>
<dbReference type="PANTHER" id="PTHR43308">
    <property type="entry name" value="OUTER MEMBRANE PROTEIN ALPHA-RELATED"/>
    <property type="match status" value="1"/>
</dbReference>
<name>A0A3D9I394_9BACL</name>
<dbReference type="InterPro" id="IPR025883">
    <property type="entry name" value="Cadherin-like_domain"/>
</dbReference>
<dbReference type="Pfam" id="PF12733">
    <property type="entry name" value="Cadherin-like"/>
    <property type="match status" value="1"/>
</dbReference>
<dbReference type="PROSITE" id="PS51272">
    <property type="entry name" value="SLH"/>
    <property type="match status" value="3"/>
</dbReference>
<feature type="compositionally biased region" description="Gly residues" evidence="1">
    <location>
        <begin position="844"/>
        <end position="865"/>
    </location>
</feature>
<dbReference type="InterPro" id="IPR011432">
    <property type="entry name" value="Shr-like_HID"/>
</dbReference>
<dbReference type="InterPro" id="IPR013783">
    <property type="entry name" value="Ig-like_fold"/>
</dbReference>
<dbReference type="InterPro" id="IPR001119">
    <property type="entry name" value="SLH_dom"/>
</dbReference>
<accession>A0A3D9I394</accession>